<evidence type="ECO:0000256" key="7">
    <source>
        <dbReference type="SAM" id="Phobius"/>
    </source>
</evidence>
<dbReference type="InterPro" id="IPR025857">
    <property type="entry name" value="MacB_PCD"/>
</dbReference>
<dbReference type="InterPro" id="IPR050250">
    <property type="entry name" value="Macrolide_Exporter_MacB"/>
</dbReference>
<evidence type="ECO:0000256" key="4">
    <source>
        <dbReference type="ARBA" id="ARBA00022989"/>
    </source>
</evidence>
<feature type="domain" description="MacB-like periplasmic core" evidence="9">
    <location>
        <begin position="480"/>
        <end position="666"/>
    </location>
</feature>
<evidence type="ECO:0000256" key="6">
    <source>
        <dbReference type="ARBA" id="ARBA00038076"/>
    </source>
</evidence>
<accession>A0ABP8UKV7</accession>
<keyword evidence="11" id="KW-1185">Reference proteome</keyword>
<proteinExistence type="inferred from homology"/>
<feature type="transmembrane region" description="Helical" evidence="7">
    <location>
        <begin position="358"/>
        <end position="379"/>
    </location>
</feature>
<reference evidence="11" key="1">
    <citation type="journal article" date="2019" name="Int. J. Syst. Evol. Microbiol.">
        <title>The Global Catalogue of Microorganisms (GCM) 10K type strain sequencing project: providing services to taxonomists for standard genome sequencing and annotation.</title>
        <authorList>
            <consortium name="The Broad Institute Genomics Platform"/>
            <consortium name="The Broad Institute Genome Sequencing Center for Infectious Disease"/>
            <person name="Wu L."/>
            <person name="Ma J."/>
        </authorList>
    </citation>
    <scope>NUCLEOTIDE SEQUENCE [LARGE SCALE GENOMIC DNA]</scope>
    <source>
        <strain evidence="11">JCM 17939</strain>
    </source>
</reference>
<comment type="subcellular location">
    <subcellularLocation>
        <location evidence="1">Cell membrane</location>
        <topology evidence="1">Multi-pass membrane protein</topology>
    </subcellularLocation>
</comment>
<evidence type="ECO:0000259" key="9">
    <source>
        <dbReference type="Pfam" id="PF12704"/>
    </source>
</evidence>
<feature type="domain" description="MacB-like periplasmic core" evidence="9">
    <location>
        <begin position="12"/>
        <end position="227"/>
    </location>
</feature>
<evidence type="ECO:0000259" key="8">
    <source>
        <dbReference type="Pfam" id="PF02687"/>
    </source>
</evidence>
<feature type="transmembrane region" description="Helical" evidence="7">
    <location>
        <begin position="701"/>
        <end position="729"/>
    </location>
</feature>
<dbReference type="Pfam" id="PF02687">
    <property type="entry name" value="FtsX"/>
    <property type="match status" value="2"/>
</dbReference>
<dbReference type="EMBL" id="BAABHK010000012">
    <property type="protein sequence ID" value="GAA4633644.1"/>
    <property type="molecule type" value="Genomic_DNA"/>
</dbReference>
<gene>
    <name evidence="10" type="ORF">GCM10023196_071990</name>
</gene>
<dbReference type="Pfam" id="PF12704">
    <property type="entry name" value="MacB_PCD"/>
    <property type="match status" value="2"/>
</dbReference>
<feature type="transmembrane region" description="Helical" evidence="7">
    <location>
        <begin position="312"/>
        <end position="338"/>
    </location>
</feature>
<feature type="transmembrane region" description="Helical" evidence="7">
    <location>
        <begin position="480"/>
        <end position="500"/>
    </location>
</feature>
<keyword evidence="5 7" id="KW-0472">Membrane</keyword>
<sequence length="831" mass="86644">MRNLVAHKLRLALTAFAVVLGVAFVAGTLVFTDTMSRQFDQLFSKTGKGVAVQVRPKKVVDGGDGQNGAEAPTLPASLAATVAKVPGVGRVHGSVNGFAAVVGKNGKVVGGSGAPQLGTDWDPDNRDFPMKAGRGPTGPGEVAIDAKAAAKAGLKVGDQTRVIIQGPPQTVTVVGIVDSGNLMGATVTAFDQRTAQRLLLKPGRFSDITVTAQGGVSETALRDRIQRVLPSPDYEAITGTKMRDENKSEVGRILSFIRTFLLVFAVISIFVGAFIIFNTFSMLVAQRSRELALLRAVGASRRQVTRAVLGEAIGVGFVGSTIGLAAGVGLALLLRQLFNAIGAEFGGGLTFTYKPVLWSYAVGMVVTVVAAYFPARRAAKIPPVAAMRDDVAMPQRSLRIRVLVGSLVTVAGAVLAGLGLGGSGLALLGVGLGLVFLGVAMLAPVIARPVVKVIGSVYPRVFRTPGRLARQNALRNPRRTAATASALMIGLALVSGINVMSASAKASISRQVDKSFAADYFVSATARAFSPAEPAQAVRSVPGVELVTALYAGRFAAGKKAESFLATDRPEDLKRAARLSLVSGSAELGDDGLLVDEPTATSDHLQVGSTIPARFPDGKTASVRVAGVYAKNPLLGSRVLALPAYLAHTDRPTGNGLMIKTAKADAATKKGIERALSAFPDLQVQDQSDVKKSVQKSVDQFVTLLTVLLALSIIIAGLGIINTLALSVIERTREIGLLRAIGTSRRQTRRMIRLESVLIALFGAVLGIGIGVVFGVGVQRAVSDQGVNVLSVPVSTLVGYVVLAAVIGVLAALWPAWRASRMDVLRAIAFE</sequence>
<evidence type="ECO:0000256" key="2">
    <source>
        <dbReference type="ARBA" id="ARBA00022475"/>
    </source>
</evidence>
<evidence type="ECO:0000313" key="10">
    <source>
        <dbReference type="EMBL" id="GAA4633644.1"/>
    </source>
</evidence>
<dbReference type="Proteomes" id="UP001501442">
    <property type="component" value="Unassembled WGS sequence"/>
</dbReference>
<keyword evidence="2" id="KW-1003">Cell membrane</keyword>
<dbReference type="PANTHER" id="PTHR30572">
    <property type="entry name" value="MEMBRANE COMPONENT OF TRANSPORTER-RELATED"/>
    <property type="match status" value="1"/>
</dbReference>
<feature type="transmembrane region" description="Helical" evidence="7">
    <location>
        <begin position="426"/>
        <end position="447"/>
    </location>
</feature>
<protein>
    <submittedName>
        <fullName evidence="10">FtsX-like permease family protein</fullName>
    </submittedName>
</protein>
<evidence type="ECO:0000313" key="11">
    <source>
        <dbReference type="Proteomes" id="UP001501442"/>
    </source>
</evidence>
<feature type="transmembrane region" description="Helical" evidence="7">
    <location>
        <begin position="754"/>
        <end position="777"/>
    </location>
</feature>
<dbReference type="PANTHER" id="PTHR30572:SF4">
    <property type="entry name" value="ABC TRANSPORTER PERMEASE YTRF"/>
    <property type="match status" value="1"/>
</dbReference>
<feature type="domain" description="ABC3 transporter permease C-terminal" evidence="8">
    <location>
        <begin position="707"/>
        <end position="823"/>
    </location>
</feature>
<feature type="transmembrane region" description="Helical" evidence="7">
    <location>
        <begin position="260"/>
        <end position="285"/>
    </location>
</feature>
<feature type="domain" description="ABC3 transporter permease C-terminal" evidence="8">
    <location>
        <begin position="263"/>
        <end position="383"/>
    </location>
</feature>
<evidence type="ECO:0000256" key="3">
    <source>
        <dbReference type="ARBA" id="ARBA00022692"/>
    </source>
</evidence>
<keyword evidence="4 7" id="KW-1133">Transmembrane helix</keyword>
<organism evidence="10 11">
    <name type="scientific">Actinoallomurus vinaceus</name>
    <dbReference type="NCBI Taxonomy" id="1080074"/>
    <lineage>
        <taxon>Bacteria</taxon>
        <taxon>Bacillati</taxon>
        <taxon>Actinomycetota</taxon>
        <taxon>Actinomycetes</taxon>
        <taxon>Streptosporangiales</taxon>
        <taxon>Thermomonosporaceae</taxon>
        <taxon>Actinoallomurus</taxon>
    </lineage>
</organism>
<comment type="caution">
    <text evidence="10">The sequence shown here is derived from an EMBL/GenBank/DDBJ whole genome shotgun (WGS) entry which is preliminary data.</text>
</comment>
<evidence type="ECO:0000256" key="1">
    <source>
        <dbReference type="ARBA" id="ARBA00004651"/>
    </source>
</evidence>
<evidence type="ECO:0000256" key="5">
    <source>
        <dbReference type="ARBA" id="ARBA00023136"/>
    </source>
</evidence>
<feature type="transmembrane region" description="Helical" evidence="7">
    <location>
        <begin position="797"/>
        <end position="817"/>
    </location>
</feature>
<name>A0ABP8UKV7_9ACTN</name>
<keyword evidence="3 7" id="KW-0812">Transmembrane</keyword>
<feature type="transmembrane region" description="Helical" evidence="7">
    <location>
        <begin position="400"/>
        <end position="420"/>
    </location>
</feature>
<comment type="similarity">
    <text evidence="6">Belongs to the ABC-4 integral membrane protein family.</text>
</comment>
<dbReference type="InterPro" id="IPR003838">
    <property type="entry name" value="ABC3_permease_C"/>
</dbReference>